<dbReference type="Pfam" id="PF03796">
    <property type="entry name" value="DnaB_C"/>
    <property type="match status" value="1"/>
</dbReference>
<evidence type="ECO:0000313" key="2">
    <source>
        <dbReference type="EMBL" id="PZO81565.1"/>
    </source>
</evidence>
<dbReference type="PROSITE" id="PS51199">
    <property type="entry name" value="SF4_HELICASE"/>
    <property type="match status" value="1"/>
</dbReference>
<dbReference type="Proteomes" id="UP000249557">
    <property type="component" value="Unassembled WGS sequence"/>
</dbReference>
<gene>
    <name evidence="2" type="ORF">DI626_10665</name>
</gene>
<dbReference type="GO" id="GO:0006260">
    <property type="term" value="P:DNA replication"/>
    <property type="evidence" value="ECO:0007669"/>
    <property type="project" value="InterPro"/>
</dbReference>
<keyword evidence="2" id="KW-0378">Hydrolase</keyword>
<dbReference type="GO" id="GO:0005829">
    <property type="term" value="C:cytosol"/>
    <property type="evidence" value="ECO:0007669"/>
    <property type="project" value="TreeGrafter"/>
</dbReference>
<proteinExistence type="predicted"/>
<accession>A0A2W5BEQ6</accession>
<reference evidence="2 3" key="1">
    <citation type="submission" date="2017-08" db="EMBL/GenBank/DDBJ databases">
        <title>Infants hospitalized years apart are colonized by the same room-sourced microbial strains.</title>
        <authorList>
            <person name="Brooks B."/>
            <person name="Olm M.R."/>
            <person name="Firek B.A."/>
            <person name="Baker R."/>
            <person name="Thomas B.C."/>
            <person name="Morowitz M.J."/>
            <person name="Banfield J.F."/>
        </authorList>
    </citation>
    <scope>NUCLEOTIDE SEQUENCE [LARGE SCALE GENOMIC DNA]</scope>
    <source>
        <strain evidence="2">S2_018_000_R2_104</strain>
    </source>
</reference>
<evidence type="ECO:0000259" key="1">
    <source>
        <dbReference type="PROSITE" id="PS51199"/>
    </source>
</evidence>
<name>A0A2W5BEQ6_9BACT</name>
<dbReference type="AlphaFoldDB" id="A0A2W5BEQ6"/>
<evidence type="ECO:0000313" key="3">
    <source>
        <dbReference type="Proteomes" id="UP000249557"/>
    </source>
</evidence>
<keyword evidence="2" id="KW-0347">Helicase</keyword>
<dbReference type="GO" id="GO:0003678">
    <property type="term" value="F:DNA helicase activity"/>
    <property type="evidence" value="ECO:0007669"/>
    <property type="project" value="InterPro"/>
</dbReference>
<protein>
    <submittedName>
        <fullName evidence="2">Replicative DNA helicase</fullName>
    </submittedName>
</protein>
<dbReference type="Gene3D" id="3.40.50.300">
    <property type="entry name" value="P-loop containing nucleotide triphosphate hydrolases"/>
    <property type="match status" value="1"/>
</dbReference>
<sequence>MAEVAYNRGGAVSGVTTGLTELDRMTGGMHPTDLLILAGRPSMGKTALATNIAFNAAKKHLETGGREG</sequence>
<keyword evidence="2" id="KW-0067">ATP-binding</keyword>
<comment type="caution">
    <text evidence="2">The sequence shown here is derived from an EMBL/GenBank/DDBJ whole genome shotgun (WGS) entry which is preliminary data.</text>
</comment>
<feature type="domain" description="SF4 helicase" evidence="1">
    <location>
        <begin position="8"/>
        <end position="68"/>
    </location>
</feature>
<keyword evidence="2" id="KW-0547">Nucleotide-binding</keyword>
<organism evidence="2 3">
    <name type="scientific">Micavibrio aeruginosavorus</name>
    <dbReference type="NCBI Taxonomy" id="349221"/>
    <lineage>
        <taxon>Bacteria</taxon>
        <taxon>Pseudomonadati</taxon>
        <taxon>Bdellovibrionota</taxon>
        <taxon>Bdellovibrionia</taxon>
        <taxon>Bdellovibrionales</taxon>
        <taxon>Pseudobdellovibrionaceae</taxon>
        <taxon>Micavibrio</taxon>
    </lineage>
</organism>
<dbReference type="GO" id="GO:0005524">
    <property type="term" value="F:ATP binding"/>
    <property type="evidence" value="ECO:0007669"/>
    <property type="project" value="InterPro"/>
</dbReference>
<dbReference type="InterPro" id="IPR007694">
    <property type="entry name" value="DNA_helicase_DnaB-like_C"/>
</dbReference>
<feature type="non-terminal residue" evidence="2">
    <location>
        <position position="68"/>
    </location>
</feature>
<dbReference type="SUPFAM" id="SSF52540">
    <property type="entry name" value="P-loop containing nucleoside triphosphate hydrolases"/>
    <property type="match status" value="1"/>
</dbReference>
<dbReference type="EMBL" id="QFNK01000295">
    <property type="protein sequence ID" value="PZO81565.1"/>
    <property type="molecule type" value="Genomic_DNA"/>
</dbReference>
<dbReference type="InterPro" id="IPR027417">
    <property type="entry name" value="P-loop_NTPase"/>
</dbReference>
<dbReference type="PANTHER" id="PTHR30153">
    <property type="entry name" value="REPLICATIVE DNA HELICASE DNAB"/>
    <property type="match status" value="1"/>
</dbReference>
<dbReference type="PANTHER" id="PTHR30153:SF2">
    <property type="entry name" value="REPLICATIVE DNA HELICASE"/>
    <property type="match status" value="1"/>
</dbReference>